<evidence type="ECO:0000256" key="1">
    <source>
        <dbReference type="SAM" id="MobiDB-lite"/>
    </source>
</evidence>
<comment type="caution">
    <text evidence="2">The sequence shown here is derived from an EMBL/GenBank/DDBJ whole genome shotgun (WGS) entry which is preliminary data.</text>
</comment>
<feature type="region of interest" description="Disordered" evidence="1">
    <location>
        <begin position="67"/>
        <end position="102"/>
    </location>
</feature>
<keyword evidence="3" id="KW-1185">Reference proteome</keyword>
<reference evidence="2 3" key="1">
    <citation type="journal article" date="2019" name="New Phytol.">
        <title>Comparative genomics reveals unique wood-decay strategies and fruiting body development in the Schizophyllaceae.</title>
        <authorList>
            <person name="Almasi E."/>
            <person name="Sahu N."/>
            <person name="Krizsan K."/>
            <person name="Balint B."/>
            <person name="Kovacs G.M."/>
            <person name="Kiss B."/>
            <person name="Cseklye J."/>
            <person name="Drula E."/>
            <person name="Henrissat B."/>
            <person name="Nagy I."/>
            <person name="Chovatia M."/>
            <person name="Adam C."/>
            <person name="LaButti K."/>
            <person name="Lipzen A."/>
            <person name="Riley R."/>
            <person name="Grigoriev I.V."/>
            <person name="Nagy L.G."/>
        </authorList>
    </citation>
    <scope>NUCLEOTIDE SEQUENCE [LARGE SCALE GENOMIC DNA]</scope>
    <source>
        <strain evidence="2 3">NL-1724</strain>
    </source>
</reference>
<name>A0A550CP64_9AGAR</name>
<dbReference type="EMBL" id="VDMD01000003">
    <property type="protein sequence ID" value="TRM66544.1"/>
    <property type="molecule type" value="Genomic_DNA"/>
</dbReference>
<dbReference type="Proteomes" id="UP000320762">
    <property type="component" value="Unassembled WGS sequence"/>
</dbReference>
<dbReference type="AlphaFoldDB" id="A0A550CP64"/>
<organism evidence="2 3">
    <name type="scientific">Schizophyllum amplum</name>
    <dbReference type="NCBI Taxonomy" id="97359"/>
    <lineage>
        <taxon>Eukaryota</taxon>
        <taxon>Fungi</taxon>
        <taxon>Dikarya</taxon>
        <taxon>Basidiomycota</taxon>
        <taxon>Agaricomycotina</taxon>
        <taxon>Agaricomycetes</taxon>
        <taxon>Agaricomycetidae</taxon>
        <taxon>Agaricales</taxon>
        <taxon>Schizophyllaceae</taxon>
        <taxon>Schizophyllum</taxon>
    </lineage>
</organism>
<accession>A0A550CP64</accession>
<evidence type="ECO:0000313" key="3">
    <source>
        <dbReference type="Proteomes" id="UP000320762"/>
    </source>
</evidence>
<proteinExistence type="predicted"/>
<evidence type="ECO:0000313" key="2">
    <source>
        <dbReference type="EMBL" id="TRM66544.1"/>
    </source>
</evidence>
<protein>
    <submittedName>
        <fullName evidence="2">Uncharacterized protein</fullName>
    </submittedName>
</protein>
<sequence>MLGVPRSSRLSQPLIVAANASSAVRPSAPFAGAQGAPLRRCPRSPPFAVALCRLPSPLRCVAPFAVKSSASPSPSRQVAPCRRRARSPPLGRQAKRTPAPLR</sequence>
<gene>
    <name evidence="2" type="ORF">BD626DRAFT_160298</name>
</gene>